<name>A0A4R3KZH0_9FIRM</name>
<comment type="similarity">
    <text evidence="1 2">Belongs to the small heat shock protein (HSP20) family.</text>
</comment>
<evidence type="ECO:0000256" key="1">
    <source>
        <dbReference type="PROSITE-ProRule" id="PRU00285"/>
    </source>
</evidence>
<keyword evidence="4" id="KW-0346">Stress response</keyword>
<gene>
    <name evidence="4" type="ORF">EDD65_101241</name>
</gene>
<dbReference type="InterPro" id="IPR008978">
    <property type="entry name" value="HSP20-like_chaperone"/>
</dbReference>
<feature type="domain" description="SHSP" evidence="3">
    <location>
        <begin position="43"/>
        <end position="161"/>
    </location>
</feature>
<organism evidence="4 5">
    <name type="scientific">Keratinibaculum paraultunense</name>
    <dbReference type="NCBI Taxonomy" id="1278232"/>
    <lineage>
        <taxon>Bacteria</taxon>
        <taxon>Bacillati</taxon>
        <taxon>Bacillota</taxon>
        <taxon>Tissierellia</taxon>
        <taxon>Tissierellales</taxon>
        <taxon>Tepidimicrobiaceae</taxon>
        <taxon>Keratinibaculum</taxon>
    </lineage>
</organism>
<evidence type="ECO:0000313" key="4">
    <source>
        <dbReference type="EMBL" id="TCS91736.1"/>
    </source>
</evidence>
<reference evidence="4 5" key="1">
    <citation type="submission" date="2019-03" db="EMBL/GenBank/DDBJ databases">
        <title>Genomic Encyclopedia of Type Strains, Phase IV (KMG-IV): sequencing the most valuable type-strain genomes for metagenomic binning, comparative biology and taxonomic classification.</title>
        <authorList>
            <person name="Goeker M."/>
        </authorList>
    </citation>
    <scope>NUCLEOTIDE SEQUENCE [LARGE SCALE GENOMIC DNA]</scope>
    <source>
        <strain evidence="4 5">DSM 26752</strain>
    </source>
</reference>
<dbReference type="AlphaFoldDB" id="A0A4R3KZH0"/>
<dbReference type="InterPro" id="IPR031107">
    <property type="entry name" value="Small_HSP"/>
</dbReference>
<dbReference type="SUPFAM" id="SSF49764">
    <property type="entry name" value="HSP20-like chaperones"/>
    <property type="match status" value="1"/>
</dbReference>
<dbReference type="Proteomes" id="UP000294567">
    <property type="component" value="Unassembled WGS sequence"/>
</dbReference>
<dbReference type="OrthoDB" id="9811615at2"/>
<keyword evidence="5" id="KW-1185">Reference proteome</keyword>
<dbReference type="Gene3D" id="2.60.40.790">
    <property type="match status" value="1"/>
</dbReference>
<sequence>MANITRRDPVFDEGRSLLSLQRNMDKLFDELFRWSESMWPFVERGDEGYIYVDIIDKEKDIVVKANVPGFREEDINIEVAEDSLIISGKIEEDTDKKEKEKEEIRYILKERPQKMAFERVIPLGVKVMPDKAKATLKNGVLEITIPKAEATEKKTIKIEVE</sequence>
<dbReference type="PANTHER" id="PTHR11527">
    <property type="entry name" value="HEAT-SHOCK PROTEIN 20 FAMILY MEMBER"/>
    <property type="match status" value="1"/>
</dbReference>
<evidence type="ECO:0000259" key="3">
    <source>
        <dbReference type="PROSITE" id="PS01031"/>
    </source>
</evidence>
<accession>A0A4R3KZH0</accession>
<evidence type="ECO:0000256" key="2">
    <source>
        <dbReference type="RuleBase" id="RU003616"/>
    </source>
</evidence>
<protein>
    <submittedName>
        <fullName evidence="4">Heat shock protein Hsp20</fullName>
    </submittedName>
</protein>
<proteinExistence type="inferred from homology"/>
<dbReference type="RefSeq" id="WP_132025600.1">
    <property type="nucleotide sequence ID" value="NZ_CP068564.1"/>
</dbReference>
<evidence type="ECO:0000313" key="5">
    <source>
        <dbReference type="Proteomes" id="UP000294567"/>
    </source>
</evidence>
<dbReference type="EMBL" id="SMAE01000001">
    <property type="protein sequence ID" value="TCS91736.1"/>
    <property type="molecule type" value="Genomic_DNA"/>
</dbReference>
<dbReference type="PROSITE" id="PS01031">
    <property type="entry name" value="SHSP"/>
    <property type="match status" value="1"/>
</dbReference>
<dbReference type="Pfam" id="PF00011">
    <property type="entry name" value="HSP20"/>
    <property type="match status" value="1"/>
</dbReference>
<dbReference type="InterPro" id="IPR002068">
    <property type="entry name" value="A-crystallin/Hsp20_dom"/>
</dbReference>
<dbReference type="CDD" id="cd06464">
    <property type="entry name" value="ACD_sHsps-like"/>
    <property type="match status" value="1"/>
</dbReference>
<comment type="caution">
    <text evidence="4">The sequence shown here is derived from an EMBL/GenBank/DDBJ whole genome shotgun (WGS) entry which is preliminary data.</text>
</comment>